<gene>
    <name evidence="7" type="ORF">ODALV1_LOCUS30025</name>
</gene>
<keyword evidence="4" id="KW-0274">FAD</keyword>
<dbReference type="InterPro" id="IPR000172">
    <property type="entry name" value="GMC_OxRdtase_N"/>
</dbReference>
<evidence type="ECO:0000256" key="5">
    <source>
        <dbReference type="SAM" id="Phobius"/>
    </source>
</evidence>
<name>A0ABP1S5U4_9HEXA</name>
<dbReference type="Gene3D" id="3.30.560.10">
    <property type="entry name" value="Glucose Oxidase, domain 3"/>
    <property type="match status" value="1"/>
</dbReference>
<protein>
    <recommendedName>
        <fullName evidence="6">Glucose-methanol-choline oxidoreductase N-terminal domain-containing protein</fullName>
    </recommendedName>
</protein>
<dbReference type="PANTHER" id="PTHR11552:SF147">
    <property type="entry name" value="CHOLINE DEHYDROGENASE, MITOCHONDRIAL"/>
    <property type="match status" value="1"/>
</dbReference>
<evidence type="ECO:0000256" key="3">
    <source>
        <dbReference type="ARBA" id="ARBA00022630"/>
    </source>
</evidence>
<evidence type="ECO:0000256" key="4">
    <source>
        <dbReference type="ARBA" id="ARBA00022827"/>
    </source>
</evidence>
<dbReference type="Proteomes" id="UP001642540">
    <property type="component" value="Unassembled WGS sequence"/>
</dbReference>
<sequence length="637" mass="71727">MAPRPAVDAVGMFRNALNPLNNWYSLLVFGIMGTFSTIIMTYTNLDMMRDRFQAQFYDTEDTFDFVIIGGGSAGAVVANRLSEDHRVLVLEAGGEPSPLSSVPALALLVLNYDYIDWRFFTTPQKKACLGMNNQQCFWPRGKGLGGCSNLNFMIYMRGHPQDFETWANITGDQRWSYKSVLEYFKKSEDYFGEFDNPKYHSHGGPLGVSLTPYIGLGEDWIKAGAEAGFNRTDLQAEYTEGFSPIYFTQKNGRRHGTYKAFIEQIRNRPNLRIYKFAQAYRVLFKGDKPPYQAYGVEYERHGIRKVAYARKEVIVSAGTLMSPHVLMHSGIGERKHLEKNGIQVKIDNPNVGKNLQDHISGFVGPFLIDKPRSMLFDRDINAQTILEFTEKGTGPVASTGLQASAFLLSSYAKNTPGEDKWPDIQWLLLGDGIYQRLDLDFAHSFNMPIPTMKKFYDPIKGKDALTIINMLSRPKSRGEIRLAGPDPKLYPLLDANYLDHPDDVKVLVEGAKRAVHLIENSTIFREMGGRLSPIPLPGCDHLVFRSDEYWECFHRAWTLTIYHHVGTCSMGKKDSKEAVVDPELKVIGTTNVRVIDASIMPIISNGNTNAPTIMIGEMGAEMIRNEWSKSRSQSKSG</sequence>
<accession>A0ABP1S5U4</accession>
<evidence type="ECO:0000259" key="6">
    <source>
        <dbReference type="PROSITE" id="PS00624"/>
    </source>
</evidence>
<dbReference type="SUPFAM" id="SSF51905">
    <property type="entry name" value="FAD/NAD(P)-binding domain"/>
    <property type="match status" value="1"/>
</dbReference>
<evidence type="ECO:0000256" key="1">
    <source>
        <dbReference type="ARBA" id="ARBA00001974"/>
    </source>
</evidence>
<evidence type="ECO:0000313" key="8">
    <source>
        <dbReference type="Proteomes" id="UP001642540"/>
    </source>
</evidence>
<keyword evidence="3" id="KW-0285">Flavoprotein</keyword>
<comment type="similarity">
    <text evidence="2">Belongs to the GMC oxidoreductase family.</text>
</comment>
<dbReference type="PANTHER" id="PTHR11552">
    <property type="entry name" value="GLUCOSE-METHANOL-CHOLINE GMC OXIDOREDUCTASE"/>
    <property type="match status" value="1"/>
</dbReference>
<dbReference type="Gene3D" id="3.50.50.60">
    <property type="entry name" value="FAD/NAD(P)-binding domain"/>
    <property type="match status" value="1"/>
</dbReference>
<evidence type="ECO:0000256" key="2">
    <source>
        <dbReference type="ARBA" id="ARBA00010790"/>
    </source>
</evidence>
<feature type="domain" description="Glucose-methanol-choline oxidoreductase N-terminal" evidence="6">
    <location>
        <begin position="318"/>
        <end position="332"/>
    </location>
</feature>
<comment type="caution">
    <text evidence="7">The sequence shown here is derived from an EMBL/GenBank/DDBJ whole genome shotgun (WGS) entry which is preliminary data.</text>
</comment>
<organism evidence="7 8">
    <name type="scientific">Orchesella dallaii</name>
    <dbReference type="NCBI Taxonomy" id="48710"/>
    <lineage>
        <taxon>Eukaryota</taxon>
        <taxon>Metazoa</taxon>
        <taxon>Ecdysozoa</taxon>
        <taxon>Arthropoda</taxon>
        <taxon>Hexapoda</taxon>
        <taxon>Collembola</taxon>
        <taxon>Entomobryomorpha</taxon>
        <taxon>Entomobryoidea</taxon>
        <taxon>Orchesellidae</taxon>
        <taxon>Orchesellinae</taxon>
        <taxon>Orchesella</taxon>
    </lineage>
</organism>
<dbReference type="InterPro" id="IPR007867">
    <property type="entry name" value="GMC_OxRtase_C"/>
</dbReference>
<dbReference type="InterPro" id="IPR012132">
    <property type="entry name" value="GMC_OxRdtase"/>
</dbReference>
<proteinExistence type="inferred from homology"/>
<reference evidence="7 8" key="1">
    <citation type="submission" date="2024-08" db="EMBL/GenBank/DDBJ databases">
        <authorList>
            <person name="Cucini C."/>
            <person name="Frati F."/>
        </authorList>
    </citation>
    <scope>NUCLEOTIDE SEQUENCE [LARGE SCALE GENOMIC DNA]</scope>
</reference>
<dbReference type="InterPro" id="IPR036188">
    <property type="entry name" value="FAD/NAD-bd_sf"/>
</dbReference>
<dbReference type="EMBL" id="CAXLJM020000160">
    <property type="protein sequence ID" value="CAL8143983.1"/>
    <property type="molecule type" value="Genomic_DNA"/>
</dbReference>
<dbReference type="PROSITE" id="PS00624">
    <property type="entry name" value="GMC_OXRED_2"/>
    <property type="match status" value="1"/>
</dbReference>
<dbReference type="SUPFAM" id="SSF54373">
    <property type="entry name" value="FAD-linked reductases, C-terminal domain"/>
    <property type="match status" value="1"/>
</dbReference>
<dbReference type="PIRSF" id="PIRSF000137">
    <property type="entry name" value="Alcohol_oxidase"/>
    <property type="match status" value="1"/>
</dbReference>
<dbReference type="Pfam" id="PF00732">
    <property type="entry name" value="GMC_oxred_N"/>
    <property type="match status" value="1"/>
</dbReference>
<comment type="cofactor">
    <cofactor evidence="1">
        <name>FAD</name>
        <dbReference type="ChEBI" id="CHEBI:57692"/>
    </cofactor>
</comment>
<keyword evidence="5" id="KW-0812">Transmembrane</keyword>
<dbReference type="Pfam" id="PF05199">
    <property type="entry name" value="GMC_oxred_C"/>
    <property type="match status" value="1"/>
</dbReference>
<keyword evidence="5" id="KW-0472">Membrane</keyword>
<keyword evidence="5" id="KW-1133">Transmembrane helix</keyword>
<feature type="transmembrane region" description="Helical" evidence="5">
    <location>
        <begin position="23"/>
        <end position="45"/>
    </location>
</feature>
<keyword evidence="8" id="KW-1185">Reference proteome</keyword>
<evidence type="ECO:0000313" key="7">
    <source>
        <dbReference type="EMBL" id="CAL8143983.1"/>
    </source>
</evidence>